<dbReference type="EMBL" id="QNRL01000001">
    <property type="protein sequence ID" value="RBP15057.1"/>
    <property type="molecule type" value="Genomic_DNA"/>
</dbReference>
<sequence>MNNIKMVLDKNTALIGFLVFSFFIQFINLPAYDDDIGRFAHGYIALAQQGRFITEWWYGLFTIFNKPSPVNTYSANIFIFMLVVFSSAWIILKKIKKDSTLTSLAVISIFIHPFIIENVSYHIDSIGMICSLALAIVFAGTSLNNRTIAILLCLVSIIIAASMYQIALTVFCVAVVFFTSLKCVDETYSNKEIMVDIAIKAVCFVVATVIIVLISNLTIKSGYSKIVSEPVPINYEGAKIVAKNLNNAWTLIYTSFNEIQRYILAILLICYYTAFIVKAAIKDIKVSFRLVFMLLSPIVAYFLILMPTVLFKSPVLMPRVLMAFGILVGILSIPSGMRMLDTVRSWFVSAFIALTIFTASAHVSAQKYLNDYTDDILRTVTAAAIADKNNAAKINLMYVLPQNIPGEVQRNREAFPLVGRIMKLHFGNKWLMQNYIGYKRYNINLIGDTKDLSGKVIVKRLDYDLLRRDDGTYLLHFK</sequence>
<feature type="transmembrane region" description="Helical" evidence="1">
    <location>
        <begin position="148"/>
        <end position="177"/>
    </location>
</feature>
<feature type="transmembrane region" description="Helical" evidence="1">
    <location>
        <begin position="346"/>
        <end position="365"/>
    </location>
</feature>
<evidence type="ECO:0000313" key="3">
    <source>
        <dbReference type="Proteomes" id="UP000253201"/>
    </source>
</evidence>
<keyword evidence="1" id="KW-0472">Membrane</keyword>
<feature type="transmembrane region" description="Helical" evidence="1">
    <location>
        <begin position="197"/>
        <end position="219"/>
    </location>
</feature>
<protein>
    <submittedName>
        <fullName evidence="2">Glucosyltransferase GtrII-like protein</fullName>
    </submittedName>
</protein>
<keyword evidence="1" id="KW-1133">Transmembrane helix</keyword>
<feature type="transmembrane region" description="Helical" evidence="1">
    <location>
        <begin position="320"/>
        <end position="340"/>
    </location>
</feature>
<feature type="transmembrane region" description="Helical" evidence="1">
    <location>
        <begin position="122"/>
        <end position="141"/>
    </location>
</feature>
<dbReference type="RefSeq" id="WP_113857073.1">
    <property type="nucleotide sequence ID" value="NZ_QNRL01000001.1"/>
</dbReference>
<organism evidence="2 3">
    <name type="scientific">Pseudocitrobacter faecalis</name>
    <dbReference type="NCBI Taxonomy" id="1398493"/>
    <lineage>
        <taxon>Bacteria</taxon>
        <taxon>Pseudomonadati</taxon>
        <taxon>Pseudomonadota</taxon>
        <taxon>Gammaproteobacteria</taxon>
        <taxon>Enterobacterales</taxon>
        <taxon>Enterobacteriaceae</taxon>
        <taxon>Pseudocitrobacter</taxon>
    </lineage>
</organism>
<proteinExistence type="predicted"/>
<feature type="transmembrane region" description="Helical" evidence="1">
    <location>
        <begin position="12"/>
        <end position="32"/>
    </location>
</feature>
<comment type="caution">
    <text evidence="2">The sequence shown here is derived from an EMBL/GenBank/DDBJ whole genome shotgun (WGS) entry which is preliminary data.</text>
</comment>
<dbReference type="Pfam" id="PF14264">
    <property type="entry name" value="Glucos_trans_II"/>
    <property type="match status" value="1"/>
</dbReference>
<dbReference type="Proteomes" id="UP000253201">
    <property type="component" value="Unassembled WGS sequence"/>
</dbReference>
<feature type="transmembrane region" description="Helical" evidence="1">
    <location>
        <begin position="287"/>
        <end position="311"/>
    </location>
</feature>
<reference evidence="2 3" key="1">
    <citation type="submission" date="2018-06" db="EMBL/GenBank/DDBJ databases">
        <title>Genomic Encyclopedia of Type Strains, Phase IV (KMG-IV): sequencing the most valuable type-strain genomes for metagenomic binning, comparative biology and taxonomic classification.</title>
        <authorList>
            <person name="Goeker M."/>
        </authorList>
    </citation>
    <scope>NUCLEOTIDE SEQUENCE [LARGE SCALE GENOMIC DNA]</scope>
    <source>
        <strain evidence="2 3">DSM 27453</strain>
    </source>
</reference>
<feature type="transmembrane region" description="Helical" evidence="1">
    <location>
        <begin position="73"/>
        <end position="92"/>
    </location>
</feature>
<evidence type="ECO:0000313" key="2">
    <source>
        <dbReference type="EMBL" id="RBP15057.1"/>
    </source>
</evidence>
<gene>
    <name evidence="2" type="ORF">DFQ50_101540</name>
</gene>
<evidence type="ECO:0000256" key="1">
    <source>
        <dbReference type="SAM" id="Phobius"/>
    </source>
</evidence>
<feature type="transmembrane region" description="Helical" evidence="1">
    <location>
        <begin position="262"/>
        <end position="281"/>
    </location>
</feature>
<keyword evidence="1" id="KW-0812">Transmembrane</keyword>
<accession>A0ABX9G3V4</accession>
<feature type="transmembrane region" description="Helical" evidence="1">
    <location>
        <begin position="99"/>
        <end position="116"/>
    </location>
</feature>
<name>A0ABX9G3V4_9ENTR</name>
<keyword evidence="3" id="KW-1185">Reference proteome</keyword>
<dbReference type="InterPro" id="IPR025686">
    <property type="entry name" value="Glucos_trans_II"/>
</dbReference>